<dbReference type="InterPro" id="IPR001452">
    <property type="entry name" value="SH3_domain"/>
</dbReference>
<dbReference type="CDD" id="cd11773">
    <property type="entry name" value="SH3_Sla1p_1"/>
    <property type="match status" value="1"/>
</dbReference>
<feature type="compositionally biased region" description="Low complexity" evidence="15">
    <location>
        <begin position="1020"/>
        <end position="1042"/>
    </location>
</feature>
<comment type="caution">
    <text evidence="17">The sequence shown here is derived from an EMBL/GenBank/DDBJ whole genome shotgun (WGS) entry which is preliminary data.</text>
</comment>
<dbReference type="Gene3D" id="2.30.30.40">
    <property type="entry name" value="SH3 Domains"/>
    <property type="match status" value="3"/>
</dbReference>
<evidence type="ECO:0000256" key="1">
    <source>
        <dbReference type="ARBA" id="ARBA00004125"/>
    </source>
</evidence>
<dbReference type="InterPro" id="IPR036028">
    <property type="entry name" value="SH3-like_dom_sf"/>
</dbReference>
<dbReference type="SMART" id="SM00326">
    <property type="entry name" value="SH3"/>
    <property type="match status" value="3"/>
</dbReference>
<dbReference type="InterPro" id="IPR056996">
    <property type="entry name" value="PH_SLA1"/>
</dbReference>
<feature type="domain" description="SH3" evidence="16">
    <location>
        <begin position="4"/>
        <end position="72"/>
    </location>
</feature>
<keyword evidence="14" id="KW-0175">Coiled coil</keyword>
<dbReference type="Pfam" id="PF03983">
    <property type="entry name" value="SHD1"/>
    <property type="match status" value="1"/>
</dbReference>
<dbReference type="Pfam" id="PF00018">
    <property type="entry name" value="SH3_1"/>
    <property type="match status" value="3"/>
</dbReference>
<protein>
    <recommendedName>
        <fullName evidence="5">Actin cytoskeleton-regulatory complex protein SLA1</fullName>
    </recommendedName>
</protein>
<dbReference type="GO" id="GO:0005886">
    <property type="term" value="C:plasma membrane"/>
    <property type="evidence" value="ECO:0007669"/>
    <property type="project" value="UniProtKB-SubCell"/>
</dbReference>
<evidence type="ECO:0000256" key="7">
    <source>
        <dbReference type="ARBA" id="ARBA00022490"/>
    </source>
</evidence>
<name>A0A9N9BCK3_9GLOM</name>
<evidence type="ECO:0000313" key="17">
    <source>
        <dbReference type="EMBL" id="CAG8560162.1"/>
    </source>
</evidence>
<evidence type="ECO:0000256" key="2">
    <source>
        <dbReference type="ARBA" id="ARBA00004134"/>
    </source>
</evidence>
<evidence type="ECO:0000259" key="16">
    <source>
        <dbReference type="PROSITE" id="PS50002"/>
    </source>
</evidence>
<feature type="region of interest" description="Disordered" evidence="15">
    <location>
        <begin position="890"/>
        <end position="919"/>
    </location>
</feature>
<dbReference type="Pfam" id="PF24081">
    <property type="entry name" value="PH_SLA1"/>
    <property type="match status" value="1"/>
</dbReference>
<keyword evidence="12" id="KW-0206">Cytoskeleton</keyword>
<evidence type="ECO:0000313" key="18">
    <source>
        <dbReference type="Proteomes" id="UP000789706"/>
    </source>
</evidence>
<dbReference type="GO" id="GO:0003779">
    <property type="term" value="F:actin binding"/>
    <property type="evidence" value="ECO:0007669"/>
    <property type="project" value="UniProtKB-KW"/>
</dbReference>
<dbReference type="EMBL" id="CAJVPK010000927">
    <property type="protein sequence ID" value="CAG8560162.1"/>
    <property type="molecule type" value="Genomic_DNA"/>
</dbReference>
<dbReference type="SUPFAM" id="SSF50044">
    <property type="entry name" value="SH3-domain"/>
    <property type="match status" value="3"/>
</dbReference>
<dbReference type="Pfam" id="PF18017">
    <property type="entry name" value="SAM_4"/>
    <property type="match status" value="1"/>
</dbReference>
<dbReference type="Gene3D" id="1.10.150.50">
    <property type="entry name" value="Transcription Factor, Ets-1"/>
    <property type="match status" value="1"/>
</dbReference>
<dbReference type="Proteomes" id="UP000789706">
    <property type="component" value="Unassembled WGS sequence"/>
</dbReference>
<keyword evidence="10" id="KW-0967">Endosome</keyword>
<evidence type="ECO:0000256" key="6">
    <source>
        <dbReference type="ARBA" id="ARBA00022443"/>
    </source>
</evidence>
<feature type="region of interest" description="Disordered" evidence="15">
    <location>
        <begin position="833"/>
        <end position="853"/>
    </location>
</feature>
<dbReference type="GO" id="GO:0030674">
    <property type="term" value="F:protein-macromolecule adaptor activity"/>
    <property type="evidence" value="ECO:0007669"/>
    <property type="project" value="InterPro"/>
</dbReference>
<dbReference type="GO" id="GO:0030479">
    <property type="term" value="C:actin cortical patch"/>
    <property type="evidence" value="ECO:0007669"/>
    <property type="project" value="UniProtKB-SubCell"/>
</dbReference>
<dbReference type="PROSITE" id="PS50002">
    <property type="entry name" value="SH3"/>
    <property type="match status" value="3"/>
</dbReference>
<feature type="region of interest" description="Disordered" evidence="15">
    <location>
        <begin position="377"/>
        <end position="439"/>
    </location>
</feature>
<dbReference type="GO" id="GO:0006897">
    <property type="term" value="P:endocytosis"/>
    <property type="evidence" value="ECO:0007669"/>
    <property type="project" value="UniProtKB-KW"/>
</dbReference>
<feature type="compositionally biased region" description="Low complexity" evidence="15">
    <location>
        <begin position="905"/>
        <end position="919"/>
    </location>
</feature>
<dbReference type="Gene3D" id="2.30.30.700">
    <property type="entry name" value="SLA1 homology domain 1"/>
    <property type="match status" value="1"/>
</dbReference>
<dbReference type="CDD" id="cd11775">
    <property type="entry name" value="SH3_Sla1p_3"/>
    <property type="match status" value="1"/>
</dbReference>
<dbReference type="InterPro" id="IPR007131">
    <property type="entry name" value="SHD1"/>
</dbReference>
<keyword evidence="18" id="KW-1185">Reference proteome</keyword>
<feature type="region of interest" description="Disordered" evidence="15">
    <location>
        <begin position="777"/>
        <end position="815"/>
    </location>
</feature>
<dbReference type="PRINTS" id="PR00452">
    <property type="entry name" value="SH3DOMAIN"/>
</dbReference>
<keyword evidence="7" id="KW-0963">Cytoplasm</keyword>
<dbReference type="GO" id="GO:0010008">
    <property type="term" value="C:endosome membrane"/>
    <property type="evidence" value="ECO:0007669"/>
    <property type="project" value="UniProtKB-SubCell"/>
</dbReference>
<evidence type="ECO:0000256" key="14">
    <source>
        <dbReference type="SAM" id="Coils"/>
    </source>
</evidence>
<evidence type="ECO:0000256" key="9">
    <source>
        <dbReference type="ARBA" id="ARBA00022737"/>
    </source>
</evidence>
<reference evidence="17" key="1">
    <citation type="submission" date="2021-06" db="EMBL/GenBank/DDBJ databases">
        <authorList>
            <person name="Kallberg Y."/>
            <person name="Tangrot J."/>
            <person name="Rosling A."/>
        </authorList>
    </citation>
    <scope>NUCLEOTIDE SEQUENCE</scope>
    <source>
        <strain evidence="17">AZ414A</strain>
    </source>
</reference>
<feature type="region of interest" description="Disordered" evidence="15">
    <location>
        <begin position="1013"/>
        <end position="1052"/>
    </location>
</feature>
<evidence type="ECO:0000256" key="13">
    <source>
        <dbReference type="PROSITE-ProRule" id="PRU00192"/>
    </source>
</evidence>
<evidence type="ECO:0000256" key="3">
    <source>
        <dbReference type="ARBA" id="ARBA00004413"/>
    </source>
</evidence>
<dbReference type="AlphaFoldDB" id="A0A9N9BCK3"/>
<keyword evidence="8" id="KW-0254">Endocytosis</keyword>
<evidence type="ECO:0000256" key="8">
    <source>
        <dbReference type="ARBA" id="ARBA00022583"/>
    </source>
</evidence>
<dbReference type="InterPro" id="IPR035821">
    <property type="entry name" value="Sla1_SH3_3"/>
</dbReference>
<feature type="coiled-coil region" evidence="14">
    <location>
        <begin position="635"/>
        <end position="662"/>
    </location>
</feature>
<dbReference type="InterPro" id="IPR035800">
    <property type="entry name" value="Sla1_SH3_1"/>
</dbReference>
<feature type="domain" description="SH3" evidence="16">
    <location>
        <begin position="73"/>
        <end position="130"/>
    </location>
</feature>
<comment type="subcellular location">
    <subcellularLocation>
        <location evidence="3">Cell membrane</location>
        <topology evidence="3">Peripheral membrane protein</topology>
        <orientation evidence="3">Cytoplasmic side</orientation>
    </subcellularLocation>
    <subcellularLocation>
        <location evidence="2">Cytoplasm</location>
        <location evidence="2">Cytoskeleton</location>
        <location evidence="2">Actin patch</location>
    </subcellularLocation>
    <subcellularLocation>
        <location evidence="1">Endosome membrane</location>
        <topology evidence="1">Peripheral membrane protein</topology>
        <orientation evidence="1">Cytoplasmic side</orientation>
    </subcellularLocation>
</comment>
<comment type="similarity">
    <text evidence="4">Belongs to the SLA1 family.</text>
</comment>
<feature type="compositionally biased region" description="Polar residues" evidence="15">
    <location>
        <begin position="890"/>
        <end position="904"/>
    </location>
</feature>
<feature type="compositionally biased region" description="Low complexity" evidence="15">
    <location>
        <begin position="778"/>
        <end position="798"/>
    </location>
</feature>
<organism evidence="17 18">
    <name type="scientific">Diversispora eburnea</name>
    <dbReference type="NCBI Taxonomy" id="1213867"/>
    <lineage>
        <taxon>Eukaryota</taxon>
        <taxon>Fungi</taxon>
        <taxon>Fungi incertae sedis</taxon>
        <taxon>Mucoromycota</taxon>
        <taxon>Glomeromycotina</taxon>
        <taxon>Glomeromycetes</taxon>
        <taxon>Diversisporales</taxon>
        <taxon>Diversisporaceae</taxon>
        <taxon>Diversispora</taxon>
    </lineage>
</organism>
<proteinExistence type="inferred from homology"/>
<dbReference type="PANTHER" id="PTHR15735:SF21">
    <property type="entry name" value="PROTEIN NERVOUS WRECK"/>
    <property type="match status" value="1"/>
</dbReference>
<keyword evidence="9" id="KW-0677">Repeat</keyword>
<keyword evidence="6 13" id="KW-0728">SH3 domain</keyword>
<gene>
    <name evidence="17" type="ORF">DEBURN_LOCUS7547</name>
</gene>
<dbReference type="GO" id="GO:0043130">
    <property type="term" value="F:ubiquitin binding"/>
    <property type="evidence" value="ECO:0007669"/>
    <property type="project" value="InterPro"/>
</dbReference>
<dbReference type="GO" id="GO:0030833">
    <property type="term" value="P:regulation of actin filament polymerization"/>
    <property type="evidence" value="ECO:0007669"/>
    <property type="project" value="TreeGrafter"/>
</dbReference>
<accession>A0A9N9BCK3</accession>
<evidence type="ECO:0000256" key="11">
    <source>
        <dbReference type="ARBA" id="ARBA00023203"/>
    </source>
</evidence>
<dbReference type="InterPro" id="IPR013761">
    <property type="entry name" value="SAM/pointed_sf"/>
</dbReference>
<dbReference type="PANTHER" id="PTHR15735">
    <property type="entry name" value="FCH AND DOUBLE SH3 DOMAINS PROTEIN"/>
    <property type="match status" value="1"/>
</dbReference>
<feature type="domain" description="SH3" evidence="16">
    <location>
        <begin position="288"/>
        <end position="348"/>
    </location>
</feature>
<evidence type="ECO:0000256" key="12">
    <source>
        <dbReference type="ARBA" id="ARBA00023212"/>
    </source>
</evidence>
<evidence type="ECO:0000256" key="5">
    <source>
        <dbReference type="ARBA" id="ARBA00020357"/>
    </source>
</evidence>
<dbReference type="GO" id="GO:0042802">
    <property type="term" value="F:identical protein binding"/>
    <property type="evidence" value="ECO:0007669"/>
    <property type="project" value="InterPro"/>
</dbReference>
<sequence length="1052" mass="117767">MPLNYKSICIALYDYSAQNDDEISFKEDDVLYILENDDDEWWKAKLKIKEGEGEAEGPIGVVPSNYIQEAECSTVLKAIYDYVAESDEGLSFSEDDIFYLYDKDDQDWYLVKHNDTFGYVPASYVEENKQRRSLFDAVSSATEQNYVNPLELYAHKVSRQKIGGGSSALKIQTWSVVENINGKKKKKKKGTLSVGGDIVVYASESDKAPVQQWNISDLVDIKHEKKRVIISFGGAKAANFDFQANNKNEAEAIYNKVHESMKLPTVNLELSSPTRSTETDEVDEVELSSPKFCVAMYDFDAQGDDELTVREGDELWIIDDLSSRDWWKVRKGNKEGVVPSAYIEIREDNVVYDDDDNKESERKRREAEKKRLLAEEKRKQAELQEQNPPALPSRPPVRSRPSFENEAVKKIQTPTNRALPDRPAQAQSKSKPIPSKTRTWTDRTGAFKSEAQFIKYEDGKVHLHKLNGVKISVPVERMCKADLLYLEEVTGEKFDDRTDDIPLAAIAAAHRGKETLTNSRRADYDWFDFFLKADVAHEDAFEYAQAFLLEKMDESSIPDLNRKLMKGLGVREGDIIRINKYITENCVPSRRKNVSFGATSIIPDENSGEKRDQAYTKKVQNEEYEKSQPLSEFDRKMQEKRDEQLARELQEEENRIARSEGRKVPKSADIYGNLDSIIQKEDKNISQKPAPLLFSENNGVLKNNTKKTRPQPSKTAPIQIDASSFAPSKEKIDAAFTPSTPLSENDKFEDNAWKTTTPVKPASSMANSNTASKFNWGSSTPVSSAVSPVQSQMVPQSSMIHTQAPPPPPPLAPPIVVPLNATLQPPLIPAKSVKTSQFNTPNPSQSSNLLMNNFSGPNSTFLSTSPNNWNNTGISSNSINSIPTYNKSPEINQFNLNRPTSSFNSPSPQQTVQQSSQSSIYDPQNVFASMRAGQIGPKIPPSNLTDVNNDKYSAFKQVDPHASSVFTNSIPTNQIGGFNTPTWNQTGINTFNPGVPQNNLGFPNPGFGLVGAPPQQIRPNQQGFNPTGFNNNPPYNQYNQGGFSSGYNGRQH</sequence>
<evidence type="ECO:0000256" key="15">
    <source>
        <dbReference type="SAM" id="MobiDB-lite"/>
    </source>
</evidence>
<feature type="compositionally biased region" description="Pro residues" evidence="15">
    <location>
        <begin position="804"/>
        <end position="815"/>
    </location>
</feature>
<evidence type="ECO:0000256" key="4">
    <source>
        <dbReference type="ARBA" id="ARBA00007948"/>
    </source>
</evidence>
<dbReference type="OrthoDB" id="5971719at2759"/>
<evidence type="ECO:0000256" key="10">
    <source>
        <dbReference type="ARBA" id="ARBA00022753"/>
    </source>
</evidence>
<keyword evidence="11" id="KW-0009">Actin-binding</keyword>